<accession>A0ABT7CX33</accession>
<dbReference type="Gene3D" id="3.30.70.2970">
    <property type="entry name" value="Protein of unknown function (DUF541), domain 2"/>
    <property type="match status" value="1"/>
</dbReference>
<dbReference type="PANTHER" id="PTHR34387:SF2">
    <property type="entry name" value="SLR1258 PROTEIN"/>
    <property type="match status" value="1"/>
</dbReference>
<feature type="signal peptide" evidence="1">
    <location>
        <begin position="1"/>
        <end position="22"/>
    </location>
</feature>
<sequence>MKVRFRIFQLILVNLFTLSLIAQNNSPENRIIVLGEAKIEVPADQILFTISLQATHPSDVNAVYEQHQAQEKKLVALLKNLKIPDRNIEYSLMSVNKEFDYETKEPSISSSQQITFHIDSIQLYTQVQTRLIKEGFTEIDSDFTSSQIHKVEKDILEQAITNAREKATILANASGRKLHKVVKIADIDENDPAYNYSTAPPKVATLRFAGISTDDSTLLNVVQFIQLATRVKVVFSLK</sequence>
<organism evidence="2 3">
    <name type="scientific">Xanthocytophaga flava</name>
    <dbReference type="NCBI Taxonomy" id="3048013"/>
    <lineage>
        <taxon>Bacteria</taxon>
        <taxon>Pseudomonadati</taxon>
        <taxon>Bacteroidota</taxon>
        <taxon>Cytophagia</taxon>
        <taxon>Cytophagales</taxon>
        <taxon>Rhodocytophagaceae</taxon>
        <taxon>Xanthocytophaga</taxon>
    </lineage>
</organism>
<dbReference type="Gene3D" id="3.30.110.170">
    <property type="entry name" value="Protein of unknown function (DUF541), domain 1"/>
    <property type="match status" value="1"/>
</dbReference>
<gene>
    <name evidence="2" type="ORF">QNI19_29795</name>
</gene>
<evidence type="ECO:0000313" key="2">
    <source>
        <dbReference type="EMBL" id="MDJ1497169.1"/>
    </source>
</evidence>
<protein>
    <submittedName>
        <fullName evidence="2">SIMPL domain-containing protein</fullName>
    </submittedName>
</protein>
<dbReference type="Pfam" id="PF04402">
    <property type="entry name" value="SIMPL"/>
    <property type="match status" value="1"/>
</dbReference>
<dbReference type="InterPro" id="IPR052022">
    <property type="entry name" value="26kDa_periplasmic_antigen"/>
</dbReference>
<proteinExistence type="predicted"/>
<dbReference type="PANTHER" id="PTHR34387">
    <property type="entry name" value="SLR1258 PROTEIN"/>
    <property type="match status" value="1"/>
</dbReference>
<keyword evidence="1" id="KW-0732">Signal</keyword>
<name>A0ABT7CX33_9BACT</name>
<dbReference type="RefSeq" id="WP_314002539.1">
    <property type="nucleotide sequence ID" value="NZ_JASJOR010000025.1"/>
</dbReference>
<evidence type="ECO:0000256" key="1">
    <source>
        <dbReference type="SAM" id="SignalP"/>
    </source>
</evidence>
<feature type="chain" id="PRO_5047413247" evidence="1">
    <location>
        <begin position="23"/>
        <end position="238"/>
    </location>
</feature>
<comment type="caution">
    <text evidence="2">The sequence shown here is derived from an EMBL/GenBank/DDBJ whole genome shotgun (WGS) entry which is preliminary data.</text>
</comment>
<reference evidence="2 3" key="1">
    <citation type="submission" date="2023-05" db="EMBL/GenBank/DDBJ databases">
        <authorList>
            <person name="Zhang X."/>
        </authorList>
    </citation>
    <scope>NUCLEOTIDE SEQUENCE [LARGE SCALE GENOMIC DNA]</scope>
    <source>
        <strain evidence="2 3">DM2B3-1</strain>
    </source>
</reference>
<evidence type="ECO:0000313" key="3">
    <source>
        <dbReference type="Proteomes" id="UP001228581"/>
    </source>
</evidence>
<dbReference type="InterPro" id="IPR007497">
    <property type="entry name" value="SIMPL/DUF541"/>
</dbReference>
<dbReference type="EMBL" id="JASJOT010000029">
    <property type="protein sequence ID" value="MDJ1497169.1"/>
    <property type="molecule type" value="Genomic_DNA"/>
</dbReference>
<keyword evidence="3" id="KW-1185">Reference proteome</keyword>
<dbReference type="Proteomes" id="UP001228581">
    <property type="component" value="Unassembled WGS sequence"/>
</dbReference>